<evidence type="ECO:0000313" key="3">
    <source>
        <dbReference type="Proteomes" id="UP000058925"/>
    </source>
</evidence>
<organism evidence="2 3">
    <name type="scientific">Candidatus Nitrosocosmicus oleophilus</name>
    <dbReference type="NCBI Taxonomy" id="1353260"/>
    <lineage>
        <taxon>Archaea</taxon>
        <taxon>Nitrososphaerota</taxon>
        <taxon>Nitrososphaeria</taxon>
        <taxon>Nitrososphaerales</taxon>
        <taxon>Nitrososphaeraceae</taxon>
        <taxon>Candidatus Nitrosocosmicus</taxon>
    </lineage>
</organism>
<reference evidence="3" key="1">
    <citation type="submission" date="2015-10" db="EMBL/GenBank/DDBJ databases">
        <title>Niche specialization of a soil ammonia-oxidizing archaeon, Candidatus Nitrosocosmicus oleophilus.</title>
        <authorList>
            <person name="Jung M.-Y."/>
            <person name="Rhee S.-K."/>
        </authorList>
    </citation>
    <scope>NUCLEOTIDE SEQUENCE [LARGE SCALE GENOMIC DNA]</scope>
    <source>
        <strain evidence="3">MY3</strain>
    </source>
</reference>
<dbReference type="Proteomes" id="UP000058925">
    <property type="component" value="Chromosome"/>
</dbReference>
<evidence type="ECO:0000259" key="1">
    <source>
        <dbReference type="Pfam" id="PF14417"/>
    </source>
</evidence>
<accession>A0A654MED5</accession>
<protein>
    <recommendedName>
        <fullName evidence="1">MEDS domain-containing protein</fullName>
    </recommendedName>
</protein>
<dbReference type="InterPro" id="IPR025847">
    <property type="entry name" value="MEDS_domain"/>
</dbReference>
<proteinExistence type="predicted"/>
<evidence type="ECO:0000313" key="2">
    <source>
        <dbReference type="EMBL" id="ALI37842.1"/>
    </source>
</evidence>
<gene>
    <name evidence="2" type="ORF">NMY3_03660</name>
</gene>
<sequence length="226" mass="26401">MVFPILSIYYNNDSLSNHREIEKRVNKRKFPLGKNDENLLLNPPANSHILLIYEDQLDLDNAIATYFNEGLKHNQLCVHSSVSLGNKDYLENFSLQITNYRENLEKGNLKIVDLVPHYVNAMVNNLKPFDDLREEIVSIASRDKNQFDNKYIRLTGDCAALLLKNKHFENCVSVEEWRYQNPLKGSYLCPYPRSLFEKFPFNAYVSRLVKYHDTIIDSNGKLILRK</sequence>
<dbReference type="KEGG" id="taa:NMY3_03660"/>
<keyword evidence="3" id="KW-1185">Reference proteome</keyword>
<dbReference type="Pfam" id="PF14417">
    <property type="entry name" value="MEDS"/>
    <property type="match status" value="1"/>
</dbReference>
<dbReference type="EMBL" id="CP012850">
    <property type="protein sequence ID" value="ALI37842.1"/>
    <property type="molecule type" value="Genomic_DNA"/>
</dbReference>
<dbReference type="AlphaFoldDB" id="A0A654MED5"/>
<feature type="domain" description="MEDS" evidence="1">
    <location>
        <begin position="48"/>
        <end position="197"/>
    </location>
</feature>
<name>A0A654MED5_9ARCH</name>